<dbReference type="AlphaFoldDB" id="A0A327NN32"/>
<dbReference type="OrthoDB" id="9808408at2"/>
<dbReference type="EC" id="2.7.13.3" evidence="2"/>
<dbReference type="PRINTS" id="PR00344">
    <property type="entry name" value="BCTRLSENSOR"/>
</dbReference>
<dbReference type="PROSITE" id="PS50109">
    <property type="entry name" value="HIS_KIN"/>
    <property type="match status" value="1"/>
</dbReference>
<dbReference type="RefSeq" id="WP_111344604.1">
    <property type="nucleotide sequence ID" value="NZ_QLII01000001.1"/>
</dbReference>
<dbReference type="GO" id="GO:0000160">
    <property type="term" value="P:phosphorelay signal transduction system"/>
    <property type="evidence" value="ECO:0007669"/>
    <property type="project" value="UniProtKB-KW"/>
</dbReference>
<evidence type="ECO:0000256" key="5">
    <source>
        <dbReference type="ARBA" id="ARBA00023012"/>
    </source>
</evidence>
<gene>
    <name evidence="7" type="ORF">HMF3257_19495</name>
</gene>
<keyword evidence="4" id="KW-0418">Kinase</keyword>
<proteinExistence type="predicted"/>
<comment type="caution">
    <text evidence="7">The sequence shown here is derived from an EMBL/GenBank/DDBJ whole genome shotgun (WGS) entry which is preliminary data.</text>
</comment>
<dbReference type="Proteomes" id="UP000249016">
    <property type="component" value="Unassembled WGS sequence"/>
</dbReference>
<dbReference type="InterPro" id="IPR036890">
    <property type="entry name" value="HATPase_C_sf"/>
</dbReference>
<dbReference type="InterPro" id="IPR004358">
    <property type="entry name" value="Sig_transdc_His_kin-like_C"/>
</dbReference>
<comment type="catalytic activity">
    <reaction evidence="1">
        <text>ATP + protein L-histidine = ADP + protein N-phospho-L-histidine.</text>
        <dbReference type="EC" id="2.7.13.3"/>
    </reaction>
</comment>
<keyword evidence="3" id="KW-0808">Transferase</keyword>
<dbReference type="InterPro" id="IPR003594">
    <property type="entry name" value="HATPase_dom"/>
</dbReference>
<evidence type="ECO:0000256" key="1">
    <source>
        <dbReference type="ARBA" id="ARBA00000085"/>
    </source>
</evidence>
<dbReference type="GO" id="GO:0004673">
    <property type="term" value="F:protein histidine kinase activity"/>
    <property type="evidence" value="ECO:0007669"/>
    <property type="project" value="UniProtKB-EC"/>
</dbReference>
<dbReference type="InterPro" id="IPR005467">
    <property type="entry name" value="His_kinase_dom"/>
</dbReference>
<dbReference type="PANTHER" id="PTHR43711:SF1">
    <property type="entry name" value="HISTIDINE KINASE 1"/>
    <property type="match status" value="1"/>
</dbReference>
<dbReference type="Gene3D" id="3.30.565.10">
    <property type="entry name" value="Histidine kinase-like ATPase, C-terminal domain"/>
    <property type="match status" value="1"/>
</dbReference>
<dbReference type="SUPFAM" id="SSF55874">
    <property type="entry name" value="ATPase domain of HSP90 chaperone/DNA topoisomerase II/histidine kinase"/>
    <property type="match status" value="1"/>
</dbReference>
<dbReference type="Pfam" id="PF02518">
    <property type="entry name" value="HATPase_c"/>
    <property type="match status" value="1"/>
</dbReference>
<evidence type="ECO:0000313" key="7">
    <source>
        <dbReference type="EMBL" id="RAI75799.1"/>
    </source>
</evidence>
<evidence type="ECO:0000256" key="2">
    <source>
        <dbReference type="ARBA" id="ARBA00012438"/>
    </source>
</evidence>
<dbReference type="PANTHER" id="PTHR43711">
    <property type="entry name" value="TWO-COMPONENT HISTIDINE KINASE"/>
    <property type="match status" value="1"/>
</dbReference>
<accession>A0A327NN32</accession>
<evidence type="ECO:0000256" key="3">
    <source>
        <dbReference type="ARBA" id="ARBA00022679"/>
    </source>
</evidence>
<feature type="domain" description="Histidine kinase" evidence="6">
    <location>
        <begin position="1"/>
        <end position="195"/>
    </location>
</feature>
<name>A0A327NN32_9BACT</name>
<organism evidence="7 8">
    <name type="scientific">Spirosoma telluris</name>
    <dbReference type="NCBI Taxonomy" id="2183553"/>
    <lineage>
        <taxon>Bacteria</taxon>
        <taxon>Pseudomonadati</taxon>
        <taxon>Bacteroidota</taxon>
        <taxon>Cytophagia</taxon>
        <taxon>Cytophagales</taxon>
        <taxon>Cytophagaceae</taxon>
        <taxon>Spirosoma</taxon>
    </lineage>
</organism>
<dbReference type="CDD" id="cd00075">
    <property type="entry name" value="HATPase"/>
    <property type="match status" value="1"/>
</dbReference>
<dbReference type="EMBL" id="QLII01000001">
    <property type="protein sequence ID" value="RAI75799.1"/>
    <property type="molecule type" value="Genomic_DNA"/>
</dbReference>
<protein>
    <recommendedName>
        <fullName evidence="2">histidine kinase</fullName>
        <ecNumber evidence="2">2.7.13.3</ecNumber>
    </recommendedName>
</protein>
<dbReference type="InterPro" id="IPR050736">
    <property type="entry name" value="Sensor_HK_Regulatory"/>
</dbReference>
<dbReference type="SMART" id="SM00387">
    <property type="entry name" value="HATPase_c"/>
    <property type="match status" value="1"/>
</dbReference>
<evidence type="ECO:0000256" key="4">
    <source>
        <dbReference type="ARBA" id="ARBA00022777"/>
    </source>
</evidence>
<reference evidence="7 8" key="1">
    <citation type="submission" date="2018-06" db="EMBL/GenBank/DDBJ databases">
        <title>Spirosoma sp. HMF3257 Genome sequencing and assembly.</title>
        <authorList>
            <person name="Kang H."/>
            <person name="Cha I."/>
            <person name="Kim H."/>
            <person name="Kang J."/>
            <person name="Joh K."/>
        </authorList>
    </citation>
    <scope>NUCLEOTIDE SEQUENCE [LARGE SCALE GENOMIC DNA]</scope>
    <source>
        <strain evidence="7 8">HMF3257</strain>
    </source>
</reference>
<sequence length="198" mass="22259">MYLDVPTSQASIRGHIGVIYKEIEHVSELLSDMLTISKIEAGRVSFHPRWLDPIEFCSQLITTHFSARSDHRRVQLERVGAPYRAYLDEKLMSHVLINLVSNAFKFSTQNPRLIIRFGISDLRLEVTDSGIGIPAGDMANLFQAFFRASNTIGIPGTGLGLVIARQYVELHKGRLTVQSKNKKGSTFTIWLPHVPEDV</sequence>
<evidence type="ECO:0000259" key="6">
    <source>
        <dbReference type="PROSITE" id="PS50109"/>
    </source>
</evidence>
<keyword evidence="5" id="KW-0902">Two-component regulatory system</keyword>
<evidence type="ECO:0000313" key="8">
    <source>
        <dbReference type="Proteomes" id="UP000249016"/>
    </source>
</evidence>
<keyword evidence="8" id="KW-1185">Reference proteome</keyword>